<keyword evidence="2" id="KW-1003">Cell membrane</keyword>
<proteinExistence type="predicted"/>
<evidence type="ECO:0000256" key="4">
    <source>
        <dbReference type="ARBA" id="ARBA00022989"/>
    </source>
</evidence>
<dbReference type="InterPro" id="IPR022781">
    <property type="entry name" value="Flagellar_biosynth_FliO"/>
</dbReference>
<evidence type="ECO:0000256" key="3">
    <source>
        <dbReference type="ARBA" id="ARBA00022692"/>
    </source>
</evidence>
<sequence length="147" mass="16687">MRRLFPEFAMFFALFPRVAFAEEELHLPEVTPPSSWGEGVSIVRFFLAFLVVAGMLWGVSYLLRRYSGGSLRFSASRYMRLLDVLPLRGNLTLYLLEVGKRIVVIAHTGSAVREVLELDAEDLVEQPKAESFSGYLERIFRKSSPPS</sequence>
<evidence type="ECO:0000256" key="1">
    <source>
        <dbReference type="ARBA" id="ARBA00004236"/>
    </source>
</evidence>
<dbReference type="GO" id="GO:0044781">
    <property type="term" value="P:bacterial-type flagellum organization"/>
    <property type="evidence" value="ECO:0007669"/>
    <property type="project" value="InterPro"/>
</dbReference>
<dbReference type="AlphaFoldDB" id="A0A7V4TIA5"/>
<evidence type="ECO:0000256" key="2">
    <source>
        <dbReference type="ARBA" id="ARBA00022475"/>
    </source>
</evidence>
<dbReference type="Pfam" id="PF04347">
    <property type="entry name" value="FliO"/>
    <property type="match status" value="1"/>
</dbReference>
<keyword evidence="3 6" id="KW-0812">Transmembrane</keyword>
<comment type="caution">
    <text evidence="7">The sequence shown here is derived from an EMBL/GenBank/DDBJ whole genome shotgun (WGS) entry which is preliminary data.</text>
</comment>
<gene>
    <name evidence="7" type="ORF">ENW11_07345</name>
</gene>
<evidence type="ECO:0000313" key="7">
    <source>
        <dbReference type="EMBL" id="HGY39599.1"/>
    </source>
</evidence>
<protein>
    <recommendedName>
        <fullName evidence="8">Flagellar protein</fullName>
    </recommendedName>
</protein>
<feature type="transmembrane region" description="Helical" evidence="6">
    <location>
        <begin position="45"/>
        <end position="63"/>
    </location>
</feature>
<keyword evidence="4 6" id="KW-1133">Transmembrane helix</keyword>
<evidence type="ECO:0000256" key="6">
    <source>
        <dbReference type="SAM" id="Phobius"/>
    </source>
</evidence>
<comment type="subcellular location">
    <subcellularLocation>
        <location evidence="1">Cell membrane</location>
    </subcellularLocation>
</comment>
<evidence type="ECO:0000256" key="5">
    <source>
        <dbReference type="ARBA" id="ARBA00023136"/>
    </source>
</evidence>
<accession>A0A7V4TIA5</accession>
<dbReference type="GO" id="GO:0016020">
    <property type="term" value="C:membrane"/>
    <property type="evidence" value="ECO:0007669"/>
    <property type="project" value="InterPro"/>
</dbReference>
<keyword evidence="5 6" id="KW-0472">Membrane</keyword>
<dbReference type="EMBL" id="DTIY01000051">
    <property type="protein sequence ID" value="HGY39599.1"/>
    <property type="molecule type" value="Genomic_DNA"/>
</dbReference>
<reference evidence="7" key="1">
    <citation type="journal article" date="2020" name="mSystems">
        <title>Genome- and Community-Level Interaction Insights into Carbon Utilization and Element Cycling Functions of Hydrothermarchaeota in Hydrothermal Sediment.</title>
        <authorList>
            <person name="Zhou Z."/>
            <person name="Liu Y."/>
            <person name="Xu W."/>
            <person name="Pan J."/>
            <person name="Luo Z.H."/>
            <person name="Li M."/>
        </authorList>
    </citation>
    <scope>NUCLEOTIDE SEQUENCE [LARGE SCALE GENOMIC DNA]</scope>
    <source>
        <strain evidence="7">SpSt-82</strain>
    </source>
</reference>
<evidence type="ECO:0008006" key="8">
    <source>
        <dbReference type="Google" id="ProtNLM"/>
    </source>
</evidence>
<name>A0A7V4TIA5_9BACT</name>
<organism evidence="7">
    <name type="scientific">Candidatus Caldatribacterium saccharofermentans</name>
    <dbReference type="NCBI Taxonomy" id="1454753"/>
    <lineage>
        <taxon>Bacteria</taxon>
        <taxon>Pseudomonadati</taxon>
        <taxon>Atribacterota</taxon>
        <taxon>Atribacteria</taxon>
        <taxon>Atribacterales</taxon>
        <taxon>Candidatus Caldatribacteriaceae</taxon>
        <taxon>Candidatus Caldatribacterium</taxon>
    </lineage>
</organism>